<dbReference type="EMBL" id="CH473989">
    <property type="protein sequence ID" value="EDM10588.1"/>
    <property type="molecule type" value="Genomic_DNA"/>
</dbReference>
<organism evidence="1 2">
    <name type="scientific">Rattus norvegicus</name>
    <name type="common">Rat</name>
    <dbReference type="NCBI Taxonomy" id="10116"/>
    <lineage>
        <taxon>Eukaryota</taxon>
        <taxon>Metazoa</taxon>
        <taxon>Chordata</taxon>
        <taxon>Craniata</taxon>
        <taxon>Vertebrata</taxon>
        <taxon>Euteleostomi</taxon>
        <taxon>Mammalia</taxon>
        <taxon>Eutheria</taxon>
        <taxon>Euarchontoglires</taxon>
        <taxon>Glires</taxon>
        <taxon>Rodentia</taxon>
        <taxon>Myomorpha</taxon>
        <taxon>Muroidea</taxon>
        <taxon>Muridae</taxon>
        <taxon>Murinae</taxon>
        <taxon>Rattus</taxon>
    </lineage>
</organism>
<reference evidence="2" key="1">
    <citation type="submission" date="2005-09" db="EMBL/GenBank/DDBJ databases">
        <authorList>
            <person name="Mural R.J."/>
            <person name="Li P.W."/>
            <person name="Adams M.D."/>
            <person name="Amanatides P.G."/>
            <person name="Baden-Tillson H."/>
            <person name="Barnstead M."/>
            <person name="Chin S.H."/>
            <person name="Dew I."/>
            <person name="Evans C.A."/>
            <person name="Ferriera S."/>
            <person name="Flanigan M."/>
            <person name="Fosler C."/>
            <person name="Glodek A."/>
            <person name="Gu Z."/>
            <person name="Holt R.A."/>
            <person name="Jennings D."/>
            <person name="Kraft C.L."/>
            <person name="Lu F."/>
            <person name="Nguyen T."/>
            <person name="Nusskern D.R."/>
            <person name="Pfannkoch C.M."/>
            <person name="Sitter C."/>
            <person name="Sutton G.G."/>
            <person name="Venter J.C."/>
            <person name="Wang Z."/>
            <person name="Woodage T."/>
            <person name="Zheng X.H."/>
            <person name="Zhong F."/>
        </authorList>
    </citation>
    <scope>NUCLEOTIDE SEQUENCE [LARGE SCALE GENOMIC DNA]</scope>
    <source>
        <strain>BN</strain>
        <strain evidence="2">Sprague-Dawley</strain>
    </source>
</reference>
<evidence type="ECO:0000313" key="2">
    <source>
        <dbReference type="Proteomes" id="UP000234681"/>
    </source>
</evidence>
<feature type="non-terminal residue" evidence="1">
    <location>
        <position position="53"/>
    </location>
</feature>
<dbReference type="Proteomes" id="UP000234681">
    <property type="component" value="Chromosome 11"/>
</dbReference>
<evidence type="ECO:0000313" key="1">
    <source>
        <dbReference type="EMBL" id="EDM10588.1"/>
    </source>
</evidence>
<protein>
    <submittedName>
        <fullName evidence="1">RCG58702</fullName>
    </submittedName>
</protein>
<accession>A6JL23</accession>
<name>A6JL23_RAT</name>
<proteinExistence type="predicted"/>
<sequence>MVSVDPSGEVGKELLRHLKLLLAHCKVVGPFQAMVGWQNARLPTSSSVYKLEI</sequence>
<dbReference type="AlphaFoldDB" id="A6JL23"/>
<gene>
    <name evidence="1" type="ORF">rCG_58702</name>
</gene>